<sequence>MAPPCLAVTAEKVSKYETLKLLEKCRRERDEAIQREGALRDKLRHHESRSRSTEALKQKLKALAAENKEMRRQVKALRAEIGLETSPKFNGKTTKDVVSDLRDKERECSLLVEQTGRLSAAVDQLTSELASTVTAKTLLEEQVQALQQSLKDMTTNQRRLLKLWEDKKAQREQKEQLSLPAIPQRPGQRAVAHRAAQTEMSINPAQKLPANPRGQKARGLEDAWTGATAASTEKRRH</sequence>
<name>A0AAY4BGL6_9TELE</name>
<reference evidence="2" key="2">
    <citation type="submission" date="2025-08" db="UniProtKB">
        <authorList>
            <consortium name="Ensembl"/>
        </authorList>
    </citation>
    <scope>IDENTIFICATION</scope>
</reference>
<accession>A0AAY4BGL6</accession>
<keyword evidence="3" id="KW-1185">Reference proteome</keyword>
<proteinExistence type="predicted"/>
<reference evidence="2 3" key="1">
    <citation type="submission" date="2020-06" db="EMBL/GenBank/DDBJ databases">
        <authorList>
            <consortium name="Wellcome Sanger Institute Data Sharing"/>
        </authorList>
    </citation>
    <scope>NUCLEOTIDE SEQUENCE [LARGE SCALE GENOMIC DNA]</scope>
</reference>
<dbReference type="Ensembl" id="ENSDCDT00010021228.1">
    <property type="protein sequence ID" value="ENSDCDP00010020070.1"/>
    <property type="gene ID" value="ENSDCDG00010009064.1"/>
</dbReference>
<protein>
    <submittedName>
        <fullName evidence="2">Uncharacterized protein</fullName>
    </submittedName>
</protein>
<feature type="region of interest" description="Disordered" evidence="1">
    <location>
        <begin position="36"/>
        <end position="56"/>
    </location>
</feature>
<reference evidence="2" key="3">
    <citation type="submission" date="2025-09" db="UniProtKB">
        <authorList>
            <consortium name="Ensembl"/>
        </authorList>
    </citation>
    <scope>IDENTIFICATION</scope>
</reference>
<feature type="region of interest" description="Disordered" evidence="1">
    <location>
        <begin position="172"/>
        <end position="237"/>
    </location>
</feature>
<evidence type="ECO:0000256" key="1">
    <source>
        <dbReference type="SAM" id="MobiDB-lite"/>
    </source>
</evidence>
<dbReference type="AlphaFoldDB" id="A0AAY4BGL6"/>
<evidence type="ECO:0000313" key="3">
    <source>
        <dbReference type="Proteomes" id="UP000694580"/>
    </source>
</evidence>
<dbReference type="Proteomes" id="UP000694580">
    <property type="component" value="Chromosome 4"/>
</dbReference>
<evidence type="ECO:0000313" key="2">
    <source>
        <dbReference type="Ensembl" id="ENSDCDP00010020070.1"/>
    </source>
</evidence>
<organism evidence="2 3">
    <name type="scientific">Denticeps clupeoides</name>
    <name type="common">denticle herring</name>
    <dbReference type="NCBI Taxonomy" id="299321"/>
    <lineage>
        <taxon>Eukaryota</taxon>
        <taxon>Metazoa</taxon>
        <taxon>Chordata</taxon>
        <taxon>Craniata</taxon>
        <taxon>Vertebrata</taxon>
        <taxon>Euteleostomi</taxon>
        <taxon>Actinopterygii</taxon>
        <taxon>Neopterygii</taxon>
        <taxon>Teleostei</taxon>
        <taxon>Clupei</taxon>
        <taxon>Clupeiformes</taxon>
        <taxon>Denticipitoidei</taxon>
        <taxon>Denticipitidae</taxon>
        <taxon>Denticeps</taxon>
    </lineage>
</organism>
<dbReference type="GeneTree" id="ENSGT00520000060044"/>